<comment type="function">
    <text evidence="4">One of the early assembly proteins it binds 23S rRNA. One of the proteins that surrounds the polypeptide exit tunnel on the outside of the ribosome. Forms the main docking site for trigger factor binding to the ribosome.</text>
</comment>
<comment type="caution">
    <text evidence="5">The sequence shown here is derived from an EMBL/GenBank/DDBJ whole genome shotgun (WGS) entry which is preliminary data.</text>
</comment>
<dbReference type="SUPFAM" id="SSF54189">
    <property type="entry name" value="Ribosomal proteins S24e, L23 and L15e"/>
    <property type="match status" value="1"/>
</dbReference>
<dbReference type="GO" id="GO:0003735">
    <property type="term" value="F:structural constituent of ribosome"/>
    <property type="evidence" value="ECO:0007669"/>
    <property type="project" value="InterPro"/>
</dbReference>
<protein>
    <recommendedName>
        <fullName evidence="4">Large ribosomal subunit protein uL23</fullName>
    </recommendedName>
</protein>
<dbReference type="AlphaFoldDB" id="A0A1G2HZS5"/>
<gene>
    <name evidence="4" type="primary">rplW</name>
    <name evidence="5" type="ORF">A3D35_01380</name>
</gene>
<organism evidence="5 6">
    <name type="scientific">Candidatus Staskawiczbacteria bacterium RIFCSPHIGHO2_02_FULL_34_9</name>
    <dbReference type="NCBI Taxonomy" id="1802206"/>
    <lineage>
        <taxon>Bacteria</taxon>
        <taxon>Candidatus Staskawicziibacteriota</taxon>
    </lineage>
</organism>
<dbReference type="GO" id="GO:0006412">
    <property type="term" value="P:translation"/>
    <property type="evidence" value="ECO:0007669"/>
    <property type="project" value="UniProtKB-UniRule"/>
</dbReference>
<sequence length="85" mass="9771">MREPHVSEKGTMLSENNQYVFKVSPRSNKQEIKKSVEGIYGVNVLSVNIIKIPPKKRRLGKTEGFRKKYQKAVVTIKEGQKIEIL</sequence>
<dbReference type="InterPro" id="IPR013025">
    <property type="entry name" value="Ribosomal_uL23-like"/>
</dbReference>
<keyword evidence="3 4" id="KW-0687">Ribonucleoprotein</keyword>
<dbReference type="EMBL" id="MHOS01000033">
    <property type="protein sequence ID" value="OGZ67700.1"/>
    <property type="molecule type" value="Genomic_DNA"/>
</dbReference>
<dbReference type="NCBIfam" id="NF004363">
    <property type="entry name" value="PRK05738.2-4"/>
    <property type="match status" value="1"/>
</dbReference>
<name>A0A1G2HZS5_9BACT</name>
<dbReference type="GO" id="GO:0019843">
    <property type="term" value="F:rRNA binding"/>
    <property type="evidence" value="ECO:0007669"/>
    <property type="project" value="UniProtKB-UniRule"/>
</dbReference>
<evidence type="ECO:0000256" key="4">
    <source>
        <dbReference type="HAMAP-Rule" id="MF_01369"/>
    </source>
</evidence>
<dbReference type="InterPro" id="IPR012678">
    <property type="entry name" value="Ribosomal_uL23/eL15/eS24_sf"/>
</dbReference>
<dbReference type="PANTHER" id="PTHR11620">
    <property type="entry name" value="60S RIBOSOMAL PROTEIN L23A"/>
    <property type="match status" value="1"/>
</dbReference>
<dbReference type="GO" id="GO:1990904">
    <property type="term" value="C:ribonucleoprotein complex"/>
    <property type="evidence" value="ECO:0007669"/>
    <property type="project" value="UniProtKB-KW"/>
</dbReference>
<evidence type="ECO:0000256" key="1">
    <source>
        <dbReference type="ARBA" id="ARBA00006700"/>
    </source>
</evidence>
<dbReference type="InterPro" id="IPR012677">
    <property type="entry name" value="Nucleotide-bd_a/b_plait_sf"/>
</dbReference>
<evidence type="ECO:0000313" key="5">
    <source>
        <dbReference type="EMBL" id="OGZ67700.1"/>
    </source>
</evidence>
<evidence type="ECO:0000256" key="2">
    <source>
        <dbReference type="ARBA" id="ARBA00022980"/>
    </source>
</evidence>
<reference evidence="5 6" key="1">
    <citation type="journal article" date="2016" name="Nat. Commun.">
        <title>Thousands of microbial genomes shed light on interconnected biogeochemical processes in an aquifer system.</title>
        <authorList>
            <person name="Anantharaman K."/>
            <person name="Brown C.T."/>
            <person name="Hug L.A."/>
            <person name="Sharon I."/>
            <person name="Castelle C.J."/>
            <person name="Probst A.J."/>
            <person name="Thomas B.C."/>
            <person name="Singh A."/>
            <person name="Wilkins M.J."/>
            <person name="Karaoz U."/>
            <person name="Brodie E.L."/>
            <person name="Williams K.H."/>
            <person name="Hubbard S.S."/>
            <person name="Banfield J.F."/>
        </authorList>
    </citation>
    <scope>NUCLEOTIDE SEQUENCE [LARGE SCALE GENOMIC DNA]</scope>
</reference>
<dbReference type="GO" id="GO:0005840">
    <property type="term" value="C:ribosome"/>
    <property type="evidence" value="ECO:0007669"/>
    <property type="project" value="UniProtKB-KW"/>
</dbReference>
<dbReference type="Pfam" id="PF00276">
    <property type="entry name" value="Ribosomal_L23"/>
    <property type="match status" value="1"/>
</dbReference>
<proteinExistence type="inferred from homology"/>
<evidence type="ECO:0000313" key="6">
    <source>
        <dbReference type="Proteomes" id="UP000176421"/>
    </source>
</evidence>
<accession>A0A1G2HZS5</accession>
<comment type="subunit">
    <text evidence="4">Part of the 50S ribosomal subunit. Contacts protein L29, and trigger factor when it is bound to the ribosome.</text>
</comment>
<comment type="similarity">
    <text evidence="1 4">Belongs to the universal ribosomal protein uL23 family.</text>
</comment>
<dbReference type="Gene3D" id="3.30.70.330">
    <property type="match status" value="1"/>
</dbReference>
<keyword evidence="4" id="KW-0699">rRNA-binding</keyword>
<dbReference type="HAMAP" id="MF_01369_B">
    <property type="entry name" value="Ribosomal_uL23_B"/>
    <property type="match status" value="1"/>
</dbReference>
<dbReference type="Proteomes" id="UP000176421">
    <property type="component" value="Unassembled WGS sequence"/>
</dbReference>
<dbReference type="STRING" id="1802206.A3D35_01380"/>
<keyword evidence="2 4" id="KW-0689">Ribosomal protein</keyword>
<evidence type="ECO:0000256" key="3">
    <source>
        <dbReference type="ARBA" id="ARBA00023274"/>
    </source>
</evidence>
<keyword evidence="4" id="KW-0694">RNA-binding</keyword>